<dbReference type="EMBL" id="CAEKDK010000003">
    <property type="protein sequence ID" value="CAB4273378.1"/>
    <property type="molecule type" value="Genomic_DNA"/>
</dbReference>
<name>A0A6J5UGS1_PRUAR</name>
<organism evidence="1 2">
    <name type="scientific">Prunus armeniaca</name>
    <name type="common">Apricot</name>
    <name type="synonym">Armeniaca vulgaris</name>
    <dbReference type="NCBI Taxonomy" id="36596"/>
    <lineage>
        <taxon>Eukaryota</taxon>
        <taxon>Viridiplantae</taxon>
        <taxon>Streptophyta</taxon>
        <taxon>Embryophyta</taxon>
        <taxon>Tracheophyta</taxon>
        <taxon>Spermatophyta</taxon>
        <taxon>Magnoliopsida</taxon>
        <taxon>eudicotyledons</taxon>
        <taxon>Gunneridae</taxon>
        <taxon>Pentapetalae</taxon>
        <taxon>rosids</taxon>
        <taxon>fabids</taxon>
        <taxon>Rosales</taxon>
        <taxon>Rosaceae</taxon>
        <taxon>Amygdaloideae</taxon>
        <taxon>Amygdaleae</taxon>
        <taxon>Prunus</taxon>
    </lineage>
</organism>
<accession>A0A6J5UGS1</accession>
<evidence type="ECO:0000313" key="1">
    <source>
        <dbReference type="EMBL" id="CAB4273378.1"/>
    </source>
</evidence>
<protein>
    <submittedName>
        <fullName evidence="1">Uncharacterized protein</fullName>
    </submittedName>
</protein>
<sequence>MRDKCQGLGMRGANSAVFVGPSVRQVPLEEVCGASKPSPLPFGKGSLAKILRGPAAVIWEVLDLFIFGKVREVIKPSCLRQGW</sequence>
<reference evidence="1 2" key="1">
    <citation type="submission" date="2020-05" db="EMBL/GenBank/DDBJ databases">
        <authorList>
            <person name="Campoy J."/>
            <person name="Schneeberger K."/>
            <person name="Spophaly S."/>
        </authorList>
    </citation>
    <scope>NUCLEOTIDE SEQUENCE [LARGE SCALE GENOMIC DNA]</scope>
    <source>
        <strain evidence="1">PruArmRojPasFocal</strain>
    </source>
</reference>
<evidence type="ECO:0000313" key="2">
    <source>
        <dbReference type="Proteomes" id="UP000507222"/>
    </source>
</evidence>
<proteinExistence type="predicted"/>
<gene>
    <name evidence="1" type="ORF">CURHAP_LOCUS20925</name>
</gene>
<dbReference type="AlphaFoldDB" id="A0A6J5UGS1"/>
<dbReference type="Proteomes" id="UP000507222">
    <property type="component" value="Unassembled WGS sequence"/>
</dbReference>